<dbReference type="InterPro" id="IPR027749">
    <property type="entry name" value="TTLL12"/>
</dbReference>
<dbReference type="GO" id="GO:0005737">
    <property type="term" value="C:cytoplasm"/>
    <property type="evidence" value="ECO:0007669"/>
    <property type="project" value="TreeGrafter"/>
</dbReference>
<proteinExistence type="predicted"/>
<dbReference type="AlphaFoldDB" id="A0AA39DKP6"/>
<feature type="domain" description="Tubulin--tyrosine ligase-like protein 12 SET-like" evidence="1">
    <location>
        <begin position="70"/>
        <end position="118"/>
    </location>
</feature>
<reference evidence="2 3" key="1">
    <citation type="journal article" date="2023" name="BMC Biotechnol.">
        <title>Vitis rotundifolia cv Carlos genome sequencing.</title>
        <authorList>
            <person name="Huff M."/>
            <person name="Hulse-Kemp A."/>
            <person name="Scheffler B."/>
            <person name="Youngblood R."/>
            <person name="Simpson S."/>
            <person name="Babiker E."/>
            <person name="Staton M."/>
        </authorList>
    </citation>
    <scope>NUCLEOTIDE SEQUENCE [LARGE SCALE GENOMIC DNA]</scope>
    <source>
        <tissue evidence="2">Leaf</tissue>
    </source>
</reference>
<organism evidence="2 3">
    <name type="scientific">Vitis rotundifolia</name>
    <name type="common">Muscadine grape</name>
    <dbReference type="NCBI Taxonomy" id="103349"/>
    <lineage>
        <taxon>Eukaryota</taxon>
        <taxon>Viridiplantae</taxon>
        <taxon>Streptophyta</taxon>
        <taxon>Embryophyta</taxon>
        <taxon>Tracheophyta</taxon>
        <taxon>Spermatophyta</taxon>
        <taxon>Magnoliopsida</taxon>
        <taxon>eudicotyledons</taxon>
        <taxon>Gunneridae</taxon>
        <taxon>Pentapetalae</taxon>
        <taxon>rosids</taxon>
        <taxon>Vitales</taxon>
        <taxon>Vitaceae</taxon>
        <taxon>Viteae</taxon>
        <taxon>Vitis</taxon>
    </lineage>
</organism>
<dbReference type="Pfam" id="PF25556">
    <property type="entry name" value="SET_TTL"/>
    <property type="match status" value="1"/>
</dbReference>
<gene>
    <name evidence="2" type="ORF">PVL29_013930</name>
</gene>
<evidence type="ECO:0000259" key="1">
    <source>
        <dbReference type="Pfam" id="PF25556"/>
    </source>
</evidence>
<dbReference type="InterPro" id="IPR057954">
    <property type="entry name" value="SET_TTL12"/>
</dbReference>
<dbReference type="Proteomes" id="UP001168098">
    <property type="component" value="Unassembled WGS sequence"/>
</dbReference>
<sequence>MAADRIVNFEDFVKVHALLLQASGLPPSLHRQLFQKLYSETFDSGDFFQVQPCEDGRRRRLVLTSDSMEKESHVFLIDHAWTFRLSDAPKQLQEVPGLAERMASLMCVDIDMDSNSEEIDAVNGGSDEKDTKLDVMRMLGREISEAEEKGDGIVMWLELDELGIDDDMLLSLDLSRKFPVCNPCILNAICPCCMLVLGSKDTMRN</sequence>
<comment type="caution">
    <text evidence="2">The sequence shown here is derived from an EMBL/GenBank/DDBJ whole genome shotgun (WGS) entry which is preliminary data.</text>
</comment>
<protein>
    <recommendedName>
        <fullName evidence="1">Tubulin--tyrosine ligase-like protein 12 SET-like domain-containing protein</fullName>
    </recommendedName>
</protein>
<name>A0AA39DKP6_VITRO</name>
<dbReference type="PANTHER" id="PTHR46088">
    <property type="entry name" value="TUBULIN--TYROSINE LIGASE-LIKE PROTEIN 12"/>
    <property type="match status" value="1"/>
</dbReference>
<evidence type="ECO:0000313" key="3">
    <source>
        <dbReference type="Proteomes" id="UP001168098"/>
    </source>
</evidence>
<accession>A0AA39DKP6</accession>
<keyword evidence="3" id="KW-1185">Reference proteome</keyword>
<dbReference type="PANTHER" id="PTHR46088:SF1">
    <property type="entry name" value="TUBULIN--TYROSINE LIGASE-LIKE PROTEIN 12"/>
    <property type="match status" value="1"/>
</dbReference>
<dbReference type="EMBL" id="JARBHA010000011">
    <property type="protein sequence ID" value="KAJ9687941.1"/>
    <property type="molecule type" value="Genomic_DNA"/>
</dbReference>
<evidence type="ECO:0000313" key="2">
    <source>
        <dbReference type="EMBL" id="KAJ9687941.1"/>
    </source>
</evidence>